<evidence type="ECO:0008006" key="3">
    <source>
        <dbReference type="Google" id="ProtNLM"/>
    </source>
</evidence>
<accession>A0A3G2LC61</accession>
<organism evidence="1 2">
    <name type="scientific">Euzebyella marina</name>
    <dbReference type="NCBI Taxonomy" id="1761453"/>
    <lineage>
        <taxon>Bacteria</taxon>
        <taxon>Pseudomonadati</taxon>
        <taxon>Bacteroidota</taxon>
        <taxon>Flavobacteriia</taxon>
        <taxon>Flavobacteriales</taxon>
        <taxon>Flavobacteriaceae</taxon>
        <taxon>Euzebyella</taxon>
    </lineage>
</organism>
<dbReference type="Proteomes" id="UP000276309">
    <property type="component" value="Chromosome"/>
</dbReference>
<proteinExistence type="predicted"/>
<gene>
    <name evidence="1" type="ORF">D1013_19575</name>
</gene>
<reference evidence="1 2" key="1">
    <citation type="submission" date="2018-08" db="EMBL/GenBank/DDBJ databases">
        <title>The reduced genetic potential of extracellular carbohydrate catabolism in Euzebyella marina RN62, a Flavobacteriia bacterium isolated from the hadal water.</title>
        <authorList>
            <person name="Xue C."/>
        </authorList>
    </citation>
    <scope>NUCLEOTIDE SEQUENCE [LARGE SCALE GENOMIC DNA]</scope>
    <source>
        <strain evidence="1 2">RN62</strain>
    </source>
</reference>
<dbReference type="KEGG" id="emar:D1013_19575"/>
<sequence>MLTALLIFVTTWGFTQHKYEWEHRIRKAQFPDEALQLISEKLQDAKRVKFYKETDSTKVSYEAKFKKDRLHYSIEFDENGVLEDVEILIKPVDIPDDSYTKMTNYLGNSFKKYRIRRMQQHYSVGKEGVEKTLRNAFQNLMLPSIKYELIVAGRKDDGYEQFEILFDAEGNVEKIRKSLPPNYDHVLY</sequence>
<name>A0A3G2LC61_9FLAO</name>
<evidence type="ECO:0000313" key="2">
    <source>
        <dbReference type="Proteomes" id="UP000276309"/>
    </source>
</evidence>
<dbReference type="SUPFAM" id="SSF160574">
    <property type="entry name" value="BT0923-like"/>
    <property type="match status" value="1"/>
</dbReference>
<evidence type="ECO:0000313" key="1">
    <source>
        <dbReference type="EMBL" id="AYN69828.1"/>
    </source>
</evidence>
<dbReference type="EMBL" id="CP032050">
    <property type="protein sequence ID" value="AYN69828.1"/>
    <property type="molecule type" value="Genomic_DNA"/>
</dbReference>
<dbReference type="AlphaFoldDB" id="A0A3G2LC61"/>
<protein>
    <recommendedName>
        <fullName evidence="3">PepSY domain-containing protein</fullName>
    </recommendedName>
</protein>
<dbReference type="Gene3D" id="3.40.1420.30">
    <property type="match status" value="1"/>
</dbReference>
<dbReference type="OrthoDB" id="943438at2"/>
<keyword evidence="2" id="KW-1185">Reference proteome</keyword>